<dbReference type="RefSeq" id="WP_135766428.1">
    <property type="nucleotide sequence ID" value="NZ_RQET01000001.1"/>
</dbReference>
<keyword evidence="1" id="KW-0472">Membrane</keyword>
<gene>
    <name evidence="2" type="ORF">EHO60_01715</name>
</gene>
<proteinExistence type="predicted"/>
<evidence type="ECO:0000313" key="2">
    <source>
        <dbReference type="EMBL" id="TGK14086.1"/>
    </source>
</evidence>
<sequence>MDLPTPAEIRSLRSGRRFLKWTAWTVGIAMAFLVWGRIESNQSLTFRERKKNVDSKVRVLREMRRSFASSELDKDMDKLENFVSDLEAASKVGSAQERTEALVNLERNLPEILKRWSEFTEVSSDKLLQYVVRESQLSKMDSEERHPLKAKEKEFAQNYFRMAKEEWLAGNKFRRDGNHLYSLVLYKRSLKYSLSCLKTSKLPYPEEYKKAGDRLLGQNSPR</sequence>
<comment type="caution">
    <text evidence="2">The sequence shown here is derived from an EMBL/GenBank/DDBJ whole genome shotgun (WGS) entry which is preliminary data.</text>
</comment>
<keyword evidence="1" id="KW-0812">Transmembrane</keyword>
<dbReference type="Proteomes" id="UP000298458">
    <property type="component" value="Unassembled WGS sequence"/>
</dbReference>
<dbReference type="OrthoDB" id="324183at2"/>
<keyword evidence="1" id="KW-1133">Transmembrane helix</keyword>
<reference evidence="2" key="1">
    <citation type="journal article" date="2019" name="PLoS Negl. Trop. Dis.">
        <title>Revisiting the worldwide diversity of Leptospira species in the environment.</title>
        <authorList>
            <person name="Vincent A.T."/>
            <person name="Schiettekatte O."/>
            <person name="Bourhy P."/>
            <person name="Veyrier F.J."/>
            <person name="Picardeau M."/>
        </authorList>
    </citation>
    <scope>NUCLEOTIDE SEQUENCE [LARGE SCALE GENOMIC DNA]</scope>
    <source>
        <strain evidence="2">SSW15</strain>
    </source>
</reference>
<dbReference type="EMBL" id="RQET01000001">
    <property type="protein sequence ID" value="TGK14086.1"/>
    <property type="molecule type" value="Genomic_DNA"/>
</dbReference>
<evidence type="ECO:0000313" key="3">
    <source>
        <dbReference type="Proteomes" id="UP000298458"/>
    </source>
</evidence>
<organism evidence="2 3">
    <name type="scientific">Leptospira fletcheri</name>
    <dbReference type="NCBI Taxonomy" id="2484981"/>
    <lineage>
        <taxon>Bacteria</taxon>
        <taxon>Pseudomonadati</taxon>
        <taxon>Spirochaetota</taxon>
        <taxon>Spirochaetia</taxon>
        <taxon>Leptospirales</taxon>
        <taxon>Leptospiraceae</taxon>
        <taxon>Leptospira</taxon>
    </lineage>
</organism>
<name>A0A4R9GLQ7_9LEPT</name>
<accession>A0A4R9GLQ7</accession>
<protein>
    <submittedName>
        <fullName evidence="2">PROCN domain protein</fullName>
    </submittedName>
</protein>
<feature type="transmembrane region" description="Helical" evidence="1">
    <location>
        <begin position="21"/>
        <end position="38"/>
    </location>
</feature>
<evidence type="ECO:0000256" key="1">
    <source>
        <dbReference type="SAM" id="Phobius"/>
    </source>
</evidence>
<keyword evidence="3" id="KW-1185">Reference proteome</keyword>
<dbReference type="AlphaFoldDB" id="A0A4R9GLQ7"/>